<sequence>MEIVLADYPPPALAILHRPTLIRNLFFSFYFLRLEQDVLIINRRLSTQRKAIESPERDYVTPTLQNIKVLKEIKPPPRIIINIQDYTIKEALKVISGEHISS</sequence>
<protein>
    <submittedName>
        <fullName evidence="1">Uncharacterized protein</fullName>
    </submittedName>
</protein>
<dbReference type="EMBL" id="JAACXV010000259">
    <property type="protein sequence ID" value="KAF7281109.1"/>
    <property type="molecule type" value="Genomic_DNA"/>
</dbReference>
<organism evidence="1 2">
    <name type="scientific">Rhynchophorus ferrugineus</name>
    <name type="common">Red palm weevil</name>
    <name type="synonym">Curculio ferrugineus</name>
    <dbReference type="NCBI Taxonomy" id="354439"/>
    <lineage>
        <taxon>Eukaryota</taxon>
        <taxon>Metazoa</taxon>
        <taxon>Ecdysozoa</taxon>
        <taxon>Arthropoda</taxon>
        <taxon>Hexapoda</taxon>
        <taxon>Insecta</taxon>
        <taxon>Pterygota</taxon>
        <taxon>Neoptera</taxon>
        <taxon>Endopterygota</taxon>
        <taxon>Coleoptera</taxon>
        <taxon>Polyphaga</taxon>
        <taxon>Cucujiformia</taxon>
        <taxon>Curculionidae</taxon>
        <taxon>Dryophthorinae</taxon>
        <taxon>Rhynchophorus</taxon>
    </lineage>
</organism>
<reference evidence="1" key="1">
    <citation type="submission" date="2020-08" db="EMBL/GenBank/DDBJ databases">
        <title>Genome sequencing and assembly of the red palm weevil Rhynchophorus ferrugineus.</title>
        <authorList>
            <person name="Dias G.B."/>
            <person name="Bergman C.M."/>
            <person name="Manee M."/>
        </authorList>
    </citation>
    <scope>NUCLEOTIDE SEQUENCE</scope>
    <source>
        <strain evidence="1">AA-2017</strain>
        <tissue evidence="1">Whole larva</tissue>
    </source>
</reference>
<gene>
    <name evidence="1" type="ORF">GWI33_005167</name>
</gene>
<accession>A0A834IHW3</accession>
<dbReference type="AlphaFoldDB" id="A0A834IHW3"/>
<name>A0A834IHW3_RHYFE</name>
<evidence type="ECO:0000313" key="1">
    <source>
        <dbReference type="EMBL" id="KAF7281109.1"/>
    </source>
</evidence>
<evidence type="ECO:0000313" key="2">
    <source>
        <dbReference type="Proteomes" id="UP000625711"/>
    </source>
</evidence>
<proteinExistence type="predicted"/>
<dbReference type="Proteomes" id="UP000625711">
    <property type="component" value="Unassembled WGS sequence"/>
</dbReference>
<comment type="caution">
    <text evidence="1">The sequence shown here is derived from an EMBL/GenBank/DDBJ whole genome shotgun (WGS) entry which is preliminary data.</text>
</comment>
<keyword evidence="2" id="KW-1185">Reference proteome</keyword>